<feature type="region of interest" description="Disordered" evidence="12">
    <location>
        <begin position="313"/>
        <end position="460"/>
    </location>
</feature>
<keyword evidence="6" id="KW-0677">Repeat</keyword>
<evidence type="ECO:0000256" key="4">
    <source>
        <dbReference type="ARBA" id="ARBA00022676"/>
    </source>
</evidence>
<feature type="compositionally biased region" description="Low complexity" evidence="12">
    <location>
        <begin position="326"/>
        <end position="343"/>
    </location>
</feature>
<name>A0A3Q7J0T3_SOLLC</name>
<evidence type="ECO:0000256" key="1">
    <source>
        <dbReference type="ARBA" id="ARBA00004496"/>
    </source>
</evidence>
<evidence type="ECO:0000256" key="2">
    <source>
        <dbReference type="ARBA" id="ARBA00004606"/>
    </source>
</evidence>
<dbReference type="Proteomes" id="UP000004994">
    <property type="component" value="Chromosome 11"/>
</dbReference>
<organism evidence="13">
    <name type="scientific">Solanum lycopersicum</name>
    <name type="common">Tomato</name>
    <name type="synonym">Lycopersicon esculentum</name>
    <dbReference type="NCBI Taxonomy" id="4081"/>
    <lineage>
        <taxon>Eukaryota</taxon>
        <taxon>Viridiplantae</taxon>
        <taxon>Streptophyta</taxon>
        <taxon>Embryophyta</taxon>
        <taxon>Tracheophyta</taxon>
        <taxon>Spermatophyta</taxon>
        <taxon>Magnoliopsida</taxon>
        <taxon>eudicotyledons</taxon>
        <taxon>Gunneridae</taxon>
        <taxon>Pentapetalae</taxon>
        <taxon>asterids</taxon>
        <taxon>lamiids</taxon>
        <taxon>Solanales</taxon>
        <taxon>Solanaceae</taxon>
        <taxon>Solanoideae</taxon>
        <taxon>Solaneae</taxon>
        <taxon>Solanum</taxon>
        <taxon>Solanum subgen. Lycopersicon</taxon>
    </lineage>
</organism>
<evidence type="ECO:0000256" key="11">
    <source>
        <dbReference type="ARBA" id="ARBA00024378"/>
    </source>
</evidence>
<sequence length="795" mass="89705">MGVSGKWIRALVGLKKSEKSHSSEKEENVGNIFFLLLFLSWKSGGTGKFWHRRKHSVEIDSNLLQKELTYNDAGAGSVEDISSTSAPFASSSPSSSHQLHHAPLVKQNMREELAAIRIQTAFRGFLARRALRALKGLVRLQALVRGHAVRKQAAITLRCMQALVRVQARVRARRVRMSLESQTEQQKVEQQLEHDARVREIEEGWCDSVGSVEQIQEKLLKRQEAAAKRERAMAYALAHQWQAGSRQQATLSGFEPDKSSWGWNWLERWMAVRPWENRFLDLNVRDGVMPNENESAEPVNGMKNQVKVAGKKPATTTLSNDRVGPSHSSSNSKSNEKAAASLSDGCSSSPNVSASTQETPAALVNKPKSKPNREDLVEEASSKPVLGSRSHSNPKERSTPSDKQGKQRLSLPGSGLAPQTARQPSRTIKRTSSTQKPLKEKSKLNETDTKSTATGTFLKGSDGPKILLPRQISISVPDELDDLSLFHKAIAAETTFPKHPSHKKLRLGSATVRPPKIAFMFLTNSDLKFSPIWEKFFNGTKPVDPHLYNIYIHADPSIKISPLMGVFKDRLIPAKRTQRSSPTLISAARRLLAHALLDDPSNSYFALISQHCIPLHSFNYFYNFLLDTQKLSRKMEFPSYIEILDESDSLLDRYNARGKNIMEPEVKFEEFKVGSQFFVLTRKHSLMVIKDRKLWRKFRKPCLNVESCYPEEHYFPTLLSMEDPNGCTKYTLTNVNWTDTVDGHPHTYHPSEVSSKLIYDLRESNSTYSYMFARKFSPDCLNPLMEMAESVIFKD</sequence>
<dbReference type="InterPro" id="IPR000048">
    <property type="entry name" value="IQ_motif_EF-hand-BS"/>
</dbReference>
<dbReference type="FunFam" id="1.20.5.190:FF:000062">
    <property type="entry name" value="IQ-domain 11"/>
    <property type="match status" value="1"/>
</dbReference>
<accession>A0A3Q7J0T3</accession>
<evidence type="ECO:0000256" key="7">
    <source>
        <dbReference type="ARBA" id="ARBA00022860"/>
    </source>
</evidence>
<evidence type="ECO:0000256" key="8">
    <source>
        <dbReference type="ARBA" id="ARBA00023136"/>
    </source>
</evidence>
<evidence type="ECO:0008006" key="15">
    <source>
        <dbReference type="Google" id="ProtNLM"/>
    </source>
</evidence>
<keyword evidence="7" id="KW-0112">Calmodulin-binding</keyword>
<dbReference type="CDD" id="cd23767">
    <property type="entry name" value="IQCD"/>
    <property type="match status" value="1"/>
</dbReference>
<dbReference type="Gramene" id="Solyc11g071850.2.1">
    <property type="protein sequence ID" value="Solyc11g071850.2.1"/>
    <property type="gene ID" value="Solyc11g071850.2"/>
</dbReference>
<keyword evidence="8" id="KW-0472">Membrane</keyword>
<comment type="subunit">
    <text evidence="11">Binds to multiple calmodulin (CaM) in the presence of Ca(2+) and CaM-like proteins.</text>
</comment>
<dbReference type="PaxDb" id="4081-Solyc11g071840.1.1"/>
<keyword evidence="9" id="KW-0325">Glycoprotein</keyword>
<dbReference type="GO" id="GO:0005516">
    <property type="term" value="F:calmodulin binding"/>
    <property type="evidence" value="ECO:0007669"/>
    <property type="project" value="UniProtKB-KW"/>
</dbReference>
<evidence type="ECO:0000256" key="6">
    <source>
        <dbReference type="ARBA" id="ARBA00022737"/>
    </source>
</evidence>
<dbReference type="GO" id="GO:0005737">
    <property type="term" value="C:cytoplasm"/>
    <property type="evidence" value="ECO:0007669"/>
    <property type="project" value="UniProtKB-SubCell"/>
</dbReference>
<dbReference type="FunCoup" id="A0A3Q7J0T3">
    <property type="interactions" value="1529"/>
</dbReference>
<proteinExistence type="inferred from homology"/>
<comment type="similarity">
    <text evidence="10">Belongs to the IQD family.</text>
</comment>
<evidence type="ECO:0000256" key="10">
    <source>
        <dbReference type="ARBA" id="ARBA00024341"/>
    </source>
</evidence>
<comment type="subcellular location">
    <subcellularLocation>
        <location evidence="1">Cytoplasm</location>
    </subcellularLocation>
    <subcellularLocation>
        <location evidence="2">Membrane</location>
        <topology evidence="2">Single-pass type II membrane protein</topology>
    </subcellularLocation>
</comment>
<dbReference type="Pfam" id="PF02485">
    <property type="entry name" value="Branch"/>
    <property type="match status" value="1"/>
</dbReference>
<keyword evidence="14" id="KW-1185">Reference proteome</keyword>
<reference evidence="13" key="2">
    <citation type="submission" date="2019-01" db="UniProtKB">
        <authorList>
            <consortium name="EnsemblPlants"/>
        </authorList>
    </citation>
    <scope>IDENTIFICATION</scope>
    <source>
        <strain evidence="13">cv. Heinz 1706</strain>
    </source>
</reference>
<dbReference type="InterPro" id="IPR044174">
    <property type="entry name" value="BC10-like"/>
</dbReference>
<reference evidence="13" key="1">
    <citation type="journal article" date="2012" name="Nature">
        <title>The tomato genome sequence provides insights into fleshy fruit evolution.</title>
        <authorList>
            <consortium name="Tomato Genome Consortium"/>
        </authorList>
    </citation>
    <scope>NUCLEOTIDE SEQUENCE [LARGE SCALE GENOMIC DNA]</scope>
    <source>
        <strain evidence="13">cv. Heinz 1706</strain>
    </source>
</reference>
<evidence type="ECO:0000256" key="3">
    <source>
        <dbReference type="ARBA" id="ARBA00022490"/>
    </source>
</evidence>
<dbReference type="Pfam" id="PF00612">
    <property type="entry name" value="IQ"/>
    <property type="match status" value="1"/>
</dbReference>
<dbReference type="GO" id="GO:0016020">
    <property type="term" value="C:membrane"/>
    <property type="evidence" value="ECO:0007669"/>
    <property type="project" value="UniProtKB-SubCell"/>
</dbReference>
<evidence type="ECO:0000256" key="9">
    <source>
        <dbReference type="ARBA" id="ARBA00023180"/>
    </source>
</evidence>
<dbReference type="PANTHER" id="PTHR31042">
    <property type="entry name" value="CORE-2/I-BRANCHING BETA-1,6-N-ACETYLGLUCOSAMINYLTRANSFERASE FAMILY PROTEIN-RELATED"/>
    <property type="match status" value="1"/>
</dbReference>
<evidence type="ECO:0000256" key="5">
    <source>
        <dbReference type="ARBA" id="ARBA00022679"/>
    </source>
</evidence>
<feature type="compositionally biased region" description="Basic and acidic residues" evidence="12">
    <location>
        <begin position="437"/>
        <end position="449"/>
    </location>
</feature>
<feature type="compositionally biased region" description="Polar residues" evidence="12">
    <location>
        <begin position="344"/>
        <end position="359"/>
    </location>
</feature>
<feature type="compositionally biased region" description="Basic and acidic residues" evidence="12">
    <location>
        <begin position="393"/>
        <end position="405"/>
    </location>
</feature>
<dbReference type="EnsemblPlants" id="Solyc11g071850.2.1">
    <property type="protein sequence ID" value="Solyc11g071850.2.1"/>
    <property type="gene ID" value="Solyc11g071850.2"/>
</dbReference>
<evidence type="ECO:0000313" key="13">
    <source>
        <dbReference type="EnsemblPlants" id="Solyc11g071850.2.1"/>
    </source>
</evidence>
<dbReference type="AlphaFoldDB" id="A0A3Q7J0T3"/>
<keyword evidence="5" id="KW-0808">Transferase</keyword>
<keyword evidence="3" id="KW-0963">Cytoplasm</keyword>
<dbReference type="PANTHER" id="PTHR31042:SF63">
    <property type="entry name" value="DUF4005 DOMAIN-CONTAINING PROTEIN"/>
    <property type="match status" value="1"/>
</dbReference>
<evidence type="ECO:0000313" key="14">
    <source>
        <dbReference type="Proteomes" id="UP000004994"/>
    </source>
</evidence>
<keyword evidence="4" id="KW-0328">Glycosyltransferase</keyword>
<evidence type="ECO:0000256" key="12">
    <source>
        <dbReference type="SAM" id="MobiDB-lite"/>
    </source>
</evidence>
<dbReference type="SMART" id="SM00015">
    <property type="entry name" value="IQ"/>
    <property type="match status" value="2"/>
</dbReference>
<dbReference type="GO" id="GO:0016757">
    <property type="term" value="F:glycosyltransferase activity"/>
    <property type="evidence" value="ECO:0007669"/>
    <property type="project" value="UniProtKB-KW"/>
</dbReference>
<dbReference type="InParanoid" id="A0A3Q7J0T3"/>
<dbReference type="PROSITE" id="PS50096">
    <property type="entry name" value="IQ"/>
    <property type="match status" value="3"/>
</dbReference>
<dbReference type="Gene3D" id="1.20.5.190">
    <property type="match status" value="1"/>
</dbReference>
<protein>
    <recommendedName>
        <fullName evidence="15">DUF4005 domain-containing protein</fullName>
    </recommendedName>
</protein>
<dbReference type="InterPro" id="IPR003406">
    <property type="entry name" value="Glyco_trans_14"/>
</dbReference>
<feature type="compositionally biased region" description="Polar residues" evidence="12">
    <location>
        <begin position="420"/>
        <end position="436"/>
    </location>
</feature>